<dbReference type="SMART" id="SM00785">
    <property type="entry name" value="AARP2CN"/>
    <property type="match status" value="1"/>
</dbReference>
<feature type="domain" description="Bms1-type G" evidence="16">
    <location>
        <begin position="910"/>
        <end position="1073"/>
    </location>
</feature>
<dbReference type="InterPro" id="IPR017970">
    <property type="entry name" value="Homeobox_CS"/>
</dbReference>
<evidence type="ECO:0000259" key="15">
    <source>
        <dbReference type="PROSITE" id="PS50071"/>
    </source>
</evidence>
<feature type="region of interest" description="Disordered" evidence="14">
    <location>
        <begin position="1387"/>
        <end position="1482"/>
    </location>
</feature>
<evidence type="ECO:0000256" key="5">
    <source>
        <dbReference type="ARBA" id="ARBA00022801"/>
    </source>
</evidence>
<keyword evidence="4" id="KW-0547">Nucleotide-binding</keyword>
<dbReference type="Pfam" id="PF00046">
    <property type="entry name" value="Homeodomain"/>
    <property type="match status" value="1"/>
</dbReference>
<evidence type="ECO:0000256" key="12">
    <source>
        <dbReference type="ARBA" id="ARBA00061391"/>
    </source>
</evidence>
<dbReference type="FunFam" id="3.40.50.300:FF:000105">
    <property type="entry name" value="BMS1 ribosome biogenesis factor"/>
    <property type="match status" value="1"/>
</dbReference>
<feature type="compositionally biased region" description="Basic and acidic residues" evidence="14">
    <location>
        <begin position="291"/>
        <end position="314"/>
    </location>
</feature>
<keyword evidence="9 13" id="KW-0371">Homeobox</keyword>
<dbReference type="GO" id="GO:0030686">
    <property type="term" value="C:90S preribosome"/>
    <property type="evidence" value="ECO:0007669"/>
    <property type="project" value="TreeGrafter"/>
</dbReference>
<dbReference type="InterPro" id="IPR037875">
    <property type="entry name" value="Bms1_N"/>
</dbReference>
<dbReference type="GO" id="GO:0000462">
    <property type="term" value="P:maturation of SSU-rRNA from tricistronic rRNA transcript (SSU-rRNA, 5.8S rRNA, LSU-rRNA)"/>
    <property type="evidence" value="ECO:0007669"/>
    <property type="project" value="TreeGrafter"/>
</dbReference>
<keyword evidence="7 13" id="KW-0238">DNA-binding</keyword>
<dbReference type="PROSITE" id="PS51714">
    <property type="entry name" value="G_BMS1"/>
    <property type="match status" value="1"/>
</dbReference>
<accession>A0A8S9ZS46</accession>
<dbReference type="Gene3D" id="1.10.10.60">
    <property type="entry name" value="Homeodomain-like"/>
    <property type="match status" value="1"/>
</dbReference>
<dbReference type="EMBL" id="JABEBT010000034">
    <property type="protein sequence ID" value="KAF7636072.1"/>
    <property type="molecule type" value="Genomic_DNA"/>
</dbReference>
<dbReference type="Pfam" id="PF04950">
    <property type="entry name" value="RIBIOP_C"/>
    <property type="match status" value="1"/>
</dbReference>
<keyword evidence="2" id="KW-0690">Ribosome biogenesis</keyword>
<feature type="compositionally biased region" description="Acidic residues" evidence="14">
    <location>
        <begin position="1459"/>
        <end position="1472"/>
    </location>
</feature>
<sequence>MDYKDYENSNDNKRRISKPRIQYSPVAEAKRSYTKKAKQKLTVKRISSLFNDSSSTYSTRESSIDGFTGYDVLSQFDLRDQLEMMRQTDFVLPLYPDLMYVPETDFGGQCSSEHIEHFLDEQEEIKLLETNLFEGSEHEEEPMEIAAESIEPMVCEEPSTSLAQTYELSDEEIISIPPQHQADEHGIIGVPSPQKLDILSPLKSKLKLKIKLPKMPNTVQTTFNKRMRRPTQYSEDYVYPPLIMQRKGNSALKIKQKAIIKQQESKAERKFKRKERQKAISSLVPPPPVRISEEEKLPEIKPELKPEPQPVEKESSLKIPEIHYTQKEFFAMLSDRKKLNPFSYRNKKTEQYVYDYFYREMFIRNCETEKVNKNIEEEEIDCVGNFSNELKDDEVIDVNPANEFAEAVFSIMKNLAYSIVDNDEEDFLQIANERMYLLDEETKIVLNTILKYIIEQRHVDAFVLGLTGGASIFHSLTMKNANRLRESLKLYSKSSQQTIILAHSWFLKNLPVYFLASYLNLLRFLKAAGSNLSDHIVRQSDENCIIIANNYIKDFISQKLYEPPMHPNYKPIEYGPISNVSLILVYPQITVKTSKHFIRAHEILFRQLLPTIVCCVEKVELHFDVNWPTITVEEIGWMCIRLIRKKVREIVKRRPNDHIFLAGWGTTCWLNHKVISKVSGVSGILDFAFPTESACGSRGSVDDEICLTYPATLFVVGEEAGNVSMEAIKQLRKNMIADTGLIVIGSANHNLLVSEARLAVERVTQFAVQRTIAEYTIQFLKQVISDLGPPKQCREFLTPVSLPNIHEIDVAFLKPVGTQRLKKTVNEKKLREELARMAINDENKPHRVHKTGKKVKIKNVKNTPSVRGNNAKAFKFRSAIKAQKLIRRAADLSEKKKHIPIIERLVDTPPPLFVAIVGPPKVGKSLLLRCLIKNYVSQTITEIKGPVTIVTSKKRRVTFFEVPNDINAMVDAAKVADLVLLLIDASFGFEMEVFEFINICQVHGMPKVMGILTHMDKIKKNQLKSLKKKLKQRFWTELYPGAKLFYLTGLKFNKYLRHEIKNLGRFISVAKLRPILWRNSHPYLICDRIEDLTNSESINKDDKINRKLCFYGYVRGVHIKNNSSVHIPGLGDVIISNISILPDPCPLPEHQKKRTLNEREQIIYAPFSGLGGLVFDQNSVYIDVGGNQTFLKDRNELVEAIDHVEEPMDIKVENASLQLLSGNPDLEVDIKSEIDSEEEDDENEDEEGGNDDDEEYESFDESNLENNSNNVASTSNEINHFCDIADRLAGNFRVKPSLRVNWEKLVYESNEDGLKNDQQTDKTLKKERTFGGGLFKIPEDVFNSRNKIYLKDKDDGKLWSFELFNKAESLNWNDPNVRNSIRDSWVTGDWESNDDEEEIKEESNIKKEKTEKVKIEKTELSSIDSDEEDNNYDSDEMMDFDENNTTNFNEKLTKSFDNENLDEIEDKNEDEDSSKKDKLKQQFDAEFDSTNAKYNELKEELEKQSKLNKSAFEDLDELKRSELEGFRPGLYVKIEIENVPSSFVEFMDPCFPYIIGGLLPGEQNNGYVKVRIKKHRWYDRILKSRDPLIISCGWRRFQSMVVYSVLDHDHRQRFLKYTPKDAFCHGVFWAPFVTQNTGFLGLQSVDEEMKSFRIAATGVILGVDMSTEIVKKLKLIGQPLEIFKKTAFIKGMFNSALEVARFEGSAIRTVSGIRGIVKKAIKTPDGAFRASFEDKILPNDIIFLKAWVNVPIPEFFVSMTDKLLPSTQKWLGMRTVGRLRHELGLKIEQKEDSGFHRNLKNICSLEHCFSERKYLASVDRAILATKLQMRDGQVKTWFQNRRTKWRRKIEEQENKKKN</sequence>
<comment type="caution">
    <text evidence="17">The sequence shown here is derived from an EMBL/GenBank/DDBJ whole genome shotgun (WGS) entry which is preliminary data.</text>
</comment>
<feature type="region of interest" description="Disordered" evidence="14">
    <location>
        <begin position="264"/>
        <end position="314"/>
    </location>
</feature>
<dbReference type="InterPro" id="IPR001356">
    <property type="entry name" value="HD"/>
</dbReference>
<dbReference type="GO" id="GO:0005524">
    <property type="term" value="F:ATP binding"/>
    <property type="evidence" value="ECO:0007669"/>
    <property type="project" value="UniProtKB-KW"/>
</dbReference>
<dbReference type="GO" id="GO:0000981">
    <property type="term" value="F:DNA-binding transcription factor activity, RNA polymerase II-specific"/>
    <property type="evidence" value="ECO:0007669"/>
    <property type="project" value="InterPro"/>
</dbReference>
<dbReference type="PROSITE" id="PS50071">
    <property type="entry name" value="HOMEOBOX_2"/>
    <property type="match status" value="1"/>
</dbReference>
<evidence type="ECO:0000313" key="18">
    <source>
        <dbReference type="Proteomes" id="UP000605970"/>
    </source>
</evidence>
<name>A0A8S9ZS46_9BILA</name>
<keyword evidence="3" id="KW-0597">Phosphoprotein</keyword>
<dbReference type="SMART" id="SM00389">
    <property type="entry name" value="HOX"/>
    <property type="match status" value="1"/>
</dbReference>
<proteinExistence type="inferred from homology"/>
<organism evidence="17 18">
    <name type="scientific">Meloidogyne graminicola</name>
    <dbReference type="NCBI Taxonomy" id="189291"/>
    <lineage>
        <taxon>Eukaryota</taxon>
        <taxon>Metazoa</taxon>
        <taxon>Ecdysozoa</taxon>
        <taxon>Nematoda</taxon>
        <taxon>Chromadorea</taxon>
        <taxon>Rhabditida</taxon>
        <taxon>Tylenchina</taxon>
        <taxon>Tylenchomorpha</taxon>
        <taxon>Tylenchoidea</taxon>
        <taxon>Meloidogynidae</taxon>
        <taxon>Meloidogyninae</taxon>
        <taxon>Meloidogyne</taxon>
    </lineage>
</organism>
<evidence type="ECO:0000256" key="8">
    <source>
        <dbReference type="ARBA" id="ARBA00023134"/>
    </source>
</evidence>
<evidence type="ECO:0000256" key="7">
    <source>
        <dbReference type="ARBA" id="ARBA00023125"/>
    </source>
</evidence>
<dbReference type="SMART" id="SM01362">
    <property type="entry name" value="DUF663"/>
    <property type="match status" value="1"/>
</dbReference>
<protein>
    <submittedName>
        <fullName evidence="17">Bms1-type G domain-containing protein</fullName>
    </submittedName>
</protein>
<dbReference type="GO" id="GO:0005654">
    <property type="term" value="C:nucleoplasm"/>
    <property type="evidence" value="ECO:0007669"/>
    <property type="project" value="UniProtKB-ARBA"/>
</dbReference>
<evidence type="ECO:0000259" key="16">
    <source>
        <dbReference type="PROSITE" id="PS51714"/>
    </source>
</evidence>
<comment type="subcellular location">
    <subcellularLocation>
        <location evidence="1">Nucleus</location>
        <location evidence="1">Nucleolus</location>
    </subcellularLocation>
</comment>
<dbReference type="Proteomes" id="UP000605970">
    <property type="component" value="Unassembled WGS sequence"/>
</dbReference>
<dbReference type="Pfam" id="PF22298">
    <property type="entry name" value="Tsr1_G-like"/>
    <property type="match status" value="1"/>
</dbReference>
<dbReference type="GO" id="GO:0034511">
    <property type="term" value="F:U3 snoRNA binding"/>
    <property type="evidence" value="ECO:0007669"/>
    <property type="project" value="TreeGrafter"/>
</dbReference>
<keyword evidence="10 13" id="KW-0539">Nucleus</keyword>
<evidence type="ECO:0000256" key="13">
    <source>
        <dbReference type="PROSITE-ProRule" id="PRU00108"/>
    </source>
</evidence>
<dbReference type="InterPro" id="IPR027417">
    <property type="entry name" value="P-loop_NTPase"/>
</dbReference>
<dbReference type="GO" id="GO:0005525">
    <property type="term" value="F:GTP binding"/>
    <property type="evidence" value="ECO:0007669"/>
    <property type="project" value="UniProtKB-KW"/>
</dbReference>
<dbReference type="Pfam" id="PF08142">
    <property type="entry name" value="AARP2CN"/>
    <property type="match status" value="1"/>
</dbReference>
<dbReference type="CDD" id="cd00086">
    <property type="entry name" value="homeodomain"/>
    <property type="match status" value="1"/>
</dbReference>
<evidence type="ECO:0000256" key="4">
    <source>
        <dbReference type="ARBA" id="ARBA00022741"/>
    </source>
</evidence>
<feature type="domain" description="Homeobox" evidence="15">
    <location>
        <begin position="1805"/>
        <end position="1848"/>
    </location>
</feature>
<dbReference type="OrthoDB" id="10260897at2759"/>
<feature type="compositionally biased region" description="Basic and acidic residues" evidence="14">
    <location>
        <begin position="1"/>
        <end position="14"/>
    </location>
</feature>
<reference evidence="17" key="1">
    <citation type="journal article" date="2020" name="Ecol. Evol.">
        <title>Genome structure and content of the rice root-knot nematode (Meloidogyne graminicola).</title>
        <authorList>
            <person name="Phan N.T."/>
            <person name="Danchin E.G.J."/>
            <person name="Klopp C."/>
            <person name="Perfus-Barbeoch L."/>
            <person name="Kozlowski D.K."/>
            <person name="Koutsovoulos G.D."/>
            <person name="Lopez-Roques C."/>
            <person name="Bouchez O."/>
            <person name="Zahm M."/>
            <person name="Besnard G."/>
            <person name="Bellafiore S."/>
        </authorList>
    </citation>
    <scope>NUCLEOTIDE SEQUENCE</scope>
    <source>
        <strain evidence="17">VN-18</strain>
    </source>
</reference>
<feature type="compositionally biased region" description="Acidic residues" evidence="14">
    <location>
        <begin position="1424"/>
        <end position="1442"/>
    </location>
</feature>
<evidence type="ECO:0000256" key="14">
    <source>
        <dbReference type="SAM" id="MobiDB-lite"/>
    </source>
</evidence>
<evidence type="ECO:0000256" key="10">
    <source>
        <dbReference type="ARBA" id="ARBA00023242"/>
    </source>
</evidence>
<feature type="compositionally biased region" description="Acidic residues" evidence="14">
    <location>
        <begin position="1235"/>
        <end position="1263"/>
    </location>
</feature>
<dbReference type="PANTHER" id="PTHR12858:SF2">
    <property type="entry name" value="RIBOSOME BIOGENESIS PROTEIN BMS1 HOMOLOG"/>
    <property type="match status" value="1"/>
</dbReference>
<gene>
    <name evidence="17" type="ORF">Mgra_00004520</name>
</gene>
<evidence type="ECO:0000256" key="2">
    <source>
        <dbReference type="ARBA" id="ARBA00022517"/>
    </source>
</evidence>
<dbReference type="InterPro" id="IPR039761">
    <property type="entry name" value="Bms1/Tsr1"/>
</dbReference>
<dbReference type="InterPro" id="IPR030387">
    <property type="entry name" value="G_Bms1/Tsr1_dom"/>
</dbReference>
<dbReference type="InterPro" id="IPR007034">
    <property type="entry name" value="BMS1_TSR1_C"/>
</dbReference>
<feature type="compositionally biased region" description="Acidic residues" evidence="14">
    <location>
        <begin position="1391"/>
        <end position="1400"/>
    </location>
</feature>
<dbReference type="SUPFAM" id="SSF52540">
    <property type="entry name" value="P-loop containing nucleoside triphosphate hydrolases"/>
    <property type="match status" value="1"/>
</dbReference>
<dbReference type="GO" id="GO:0003677">
    <property type="term" value="F:DNA binding"/>
    <property type="evidence" value="ECO:0007669"/>
    <property type="project" value="UniProtKB-UniRule"/>
</dbReference>
<dbReference type="GO" id="GO:0000479">
    <property type="term" value="P:endonucleolytic cleavage of tricistronic rRNA transcript (SSU-rRNA, 5.8S rRNA, LSU-rRNA)"/>
    <property type="evidence" value="ECO:0007669"/>
    <property type="project" value="TreeGrafter"/>
</dbReference>
<feature type="DNA-binding region" description="Homeobox" evidence="13">
    <location>
        <begin position="1807"/>
        <end position="1849"/>
    </location>
</feature>
<feature type="compositionally biased region" description="Basic and acidic residues" evidence="14">
    <location>
        <begin position="1473"/>
        <end position="1482"/>
    </location>
</feature>
<evidence type="ECO:0000313" key="17">
    <source>
        <dbReference type="EMBL" id="KAF7636072.1"/>
    </source>
</evidence>
<feature type="compositionally biased region" description="Basic and acidic residues" evidence="14">
    <location>
        <begin position="1401"/>
        <end position="1419"/>
    </location>
</feature>
<keyword evidence="5" id="KW-0378">Hydrolase</keyword>
<dbReference type="InterPro" id="IPR012948">
    <property type="entry name" value="AARP2CN"/>
</dbReference>
<dbReference type="Pfam" id="PF23154">
    <property type="entry name" value="KANSL3_1st"/>
    <property type="match status" value="1"/>
</dbReference>
<evidence type="ECO:0000256" key="1">
    <source>
        <dbReference type="ARBA" id="ARBA00004604"/>
    </source>
</evidence>
<dbReference type="GO" id="GO:0032040">
    <property type="term" value="C:small-subunit processome"/>
    <property type="evidence" value="ECO:0007669"/>
    <property type="project" value="UniProtKB-ARBA"/>
</dbReference>
<dbReference type="PROSITE" id="PS00027">
    <property type="entry name" value="HOMEOBOX_1"/>
    <property type="match status" value="1"/>
</dbReference>
<dbReference type="CDD" id="cd01882">
    <property type="entry name" value="BMS1"/>
    <property type="match status" value="1"/>
</dbReference>
<comment type="catalytic activity">
    <reaction evidence="11">
        <text>GTP + H2O = GDP + phosphate + H(+)</text>
        <dbReference type="Rhea" id="RHEA:19669"/>
        <dbReference type="ChEBI" id="CHEBI:15377"/>
        <dbReference type="ChEBI" id="CHEBI:15378"/>
        <dbReference type="ChEBI" id="CHEBI:37565"/>
        <dbReference type="ChEBI" id="CHEBI:43474"/>
        <dbReference type="ChEBI" id="CHEBI:58189"/>
    </reaction>
    <physiologicalReaction direction="left-to-right" evidence="11">
        <dbReference type="Rhea" id="RHEA:19670"/>
    </physiologicalReaction>
</comment>
<keyword evidence="18" id="KW-1185">Reference proteome</keyword>
<keyword evidence="8" id="KW-0342">GTP-binding</keyword>
<keyword evidence="6" id="KW-0067">ATP-binding</keyword>
<dbReference type="Gene3D" id="3.40.50.300">
    <property type="entry name" value="P-loop containing nucleotide triphosphate hydrolases"/>
    <property type="match status" value="1"/>
</dbReference>
<dbReference type="SUPFAM" id="SSF46689">
    <property type="entry name" value="Homeodomain-like"/>
    <property type="match status" value="1"/>
</dbReference>
<evidence type="ECO:0000256" key="9">
    <source>
        <dbReference type="ARBA" id="ARBA00023155"/>
    </source>
</evidence>
<feature type="region of interest" description="Disordered" evidence="14">
    <location>
        <begin position="1227"/>
        <end position="1271"/>
    </location>
</feature>
<evidence type="ECO:0000256" key="3">
    <source>
        <dbReference type="ARBA" id="ARBA00022553"/>
    </source>
</evidence>
<dbReference type="InterPro" id="IPR056519">
    <property type="entry name" value="KANSL3_1st"/>
</dbReference>
<feature type="region of interest" description="Disordered" evidence="14">
    <location>
        <begin position="1"/>
        <end position="21"/>
    </location>
</feature>
<evidence type="ECO:0000256" key="6">
    <source>
        <dbReference type="ARBA" id="ARBA00022840"/>
    </source>
</evidence>
<dbReference type="InterPro" id="IPR009057">
    <property type="entry name" value="Homeodomain-like_sf"/>
</dbReference>
<comment type="similarity">
    <text evidence="12">Belongs to the TRAFAC class translation factor GTPase superfamily. Bms1-like GTPase family. BMS1 subfamily.</text>
</comment>
<dbReference type="PANTHER" id="PTHR12858">
    <property type="entry name" value="RIBOSOME BIOGENESIS PROTEIN"/>
    <property type="match status" value="1"/>
</dbReference>
<dbReference type="GO" id="GO:0003924">
    <property type="term" value="F:GTPase activity"/>
    <property type="evidence" value="ECO:0007669"/>
    <property type="project" value="TreeGrafter"/>
</dbReference>
<evidence type="ECO:0000256" key="11">
    <source>
        <dbReference type="ARBA" id="ARBA00049117"/>
    </source>
</evidence>